<dbReference type="InterPro" id="IPR011335">
    <property type="entry name" value="Restrct_endonuc-II-like"/>
</dbReference>
<comment type="similarity">
    <text evidence="1 2">Belongs to the UPF0102 family.</text>
</comment>
<dbReference type="EMBL" id="CP067977">
    <property type="protein sequence ID" value="QQQ17490.1"/>
    <property type="molecule type" value="Genomic_DNA"/>
</dbReference>
<sequence>MKPPVPGPPSSSRSLRGGRSRREGRGAEWIAALWLMAKGYQILGFRLRSRAGEIDILARRGQVLAVVEVKRRTTLEAALAALGPDQHRRLLSAGQAVLHGRPALKGFDLRIDLVALAPGRVPVHRRGVVPTEVDLR</sequence>
<dbReference type="InterPro" id="IPR003509">
    <property type="entry name" value="UPF0102_YraN-like"/>
</dbReference>
<dbReference type="Proteomes" id="UP000595448">
    <property type="component" value="Chromosome"/>
</dbReference>
<dbReference type="NCBIfam" id="NF009151">
    <property type="entry name" value="PRK12497.1-5"/>
    <property type="match status" value="1"/>
</dbReference>
<name>A0ABX7BPR6_9CAUL</name>
<evidence type="ECO:0000313" key="5">
    <source>
        <dbReference type="Proteomes" id="UP000595448"/>
    </source>
</evidence>
<dbReference type="PANTHER" id="PTHR34039:SF1">
    <property type="entry name" value="UPF0102 PROTEIN YRAN"/>
    <property type="match status" value="1"/>
</dbReference>
<organism evidence="4 5">
    <name type="scientific">Brevundimonas vitisensis</name>
    <dbReference type="NCBI Taxonomy" id="2800818"/>
    <lineage>
        <taxon>Bacteria</taxon>
        <taxon>Pseudomonadati</taxon>
        <taxon>Pseudomonadota</taxon>
        <taxon>Alphaproteobacteria</taxon>
        <taxon>Caulobacterales</taxon>
        <taxon>Caulobacteraceae</taxon>
        <taxon>Brevundimonas</taxon>
    </lineage>
</organism>
<dbReference type="PANTHER" id="PTHR34039">
    <property type="entry name" value="UPF0102 PROTEIN YRAN"/>
    <property type="match status" value="1"/>
</dbReference>
<dbReference type="RefSeq" id="WP_201101864.1">
    <property type="nucleotide sequence ID" value="NZ_CP067977.1"/>
</dbReference>
<dbReference type="SUPFAM" id="SSF52980">
    <property type="entry name" value="Restriction endonuclease-like"/>
    <property type="match status" value="1"/>
</dbReference>
<keyword evidence="5" id="KW-1185">Reference proteome</keyword>
<evidence type="ECO:0000256" key="2">
    <source>
        <dbReference type="HAMAP-Rule" id="MF_00048"/>
    </source>
</evidence>
<proteinExistence type="inferred from homology"/>
<dbReference type="Pfam" id="PF02021">
    <property type="entry name" value="UPF0102"/>
    <property type="match status" value="1"/>
</dbReference>
<protein>
    <recommendedName>
        <fullName evidence="2">UPF0102 protein JIP62_08990</fullName>
    </recommendedName>
</protein>
<dbReference type="InterPro" id="IPR011856">
    <property type="entry name" value="tRNA_endonuc-like_dom_sf"/>
</dbReference>
<evidence type="ECO:0000256" key="1">
    <source>
        <dbReference type="ARBA" id="ARBA00006738"/>
    </source>
</evidence>
<feature type="region of interest" description="Disordered" evidence="3">
    <location>
        <begin position="1"/>
        <end position="21"/>
    </location>
</feature>
<accession>A0ABX7BPR6</accession>
<gene>
    <name evidence="4" type="ORF">JIP62_08990</name>
</gene>
<dbReference type="Gene3D" id="3.40.1350.10">
    <property type="match status" value="1"/>
</dbReference>
<evidence type="ECO:0000313" key="4">
    <source>
        <dbReference type="EMBL" id="QQQ17490.1"/>
    </source>
</evidence>
<dbReference type="HAMAP" id="MF_00048">
    <property type="entry name" value="UPF0102"/>
    <property type="match status" value="1"/>
</dbReference>
<reference evidence="4 5" key="1">
    <citation type="submission" date="2021-01" db="EMBL/GenBank/DDBJ databases">
        <title>Brevundimonas vitis sp. nov., an bacterium isolated from grape (Vitis vinifera).</title>
        <authorList>
            <person name="Jiang L."/>
            <person name="Lee J."/>
        </authorList>
    </citation>
    <scope>NUCLEOTIDE SEQUENCE [LARGE SCALE GENOMIC DNA]</scope>
    <source>
        <strain evidence="4 5">GRTSA-9</strain>
    </source>
</reference>
<evidence type="ECO:0000256" key="3">
    <source>
        <dbReference type="SAM" id="MobiDB-lite"/>
    </source>
</evidence>